<sequence>MRSCLENNPTDFNENGLLSYENPNYHLDPARLESALYDELFDMRADKLPHEFHAYMDNRSARGAGGGAVVQLAEPLPRRAAFKNLHTFFVFGVSVSLYDLSLGPDVNEVLYHIHIAYDRPNGSIFYCLRPTFSVVELDRVICSDKKGGLSNLSSSSCRRMDDRDITPAGLA</sequence>
<organism evidence="1 2">
    <name type="scientific">Eumeta variegata</name>
    <name type="common">Bagworm moth</name>
    <name type="synonym">Eumeta japonica</name>
    <dbReference type="NCBI Taxonomy" id="151549"/>
    <lineage>
        <taxon>Eukaryota</taxon>
        <taxon>Metazoa</taxon>
        <taxon>Ecdysozoa</taxon>
        <taxon>Arthropoda</taxon>
        <taxon>Hexapoda</taxon>
        <taxon>Insecta</taxon>
        <taxon>Pterygota</taxon>
        <taxon>Neoptera</taxon>
        <taxon>Endopterygota</taxon>
        <taxon>Lepidoptera</taxon>
        <taxon>Glossata</taxon>
        <taxon>Ditrysia</taxon>
        <taxon>Tineoidea</taxon>
        <taxon>Psychidae</taxon>
        <taxon>Oiketicinae</taxon>
        <taxon>Eumeta</taxon>
    </lineage>
</organism>
<dbReference type="OrthoDB" id="5969782at2759"/>
<gene>
    <name evidence="1" type="ORF">EVAR_60276_1</name>
</gene>
<evidence type="ECO:0000313" key="2">
    <source>
        <dbReference type="Proteomes" id="UP000299102"/>
    </source>
</evidence>
<keyword evidence="2" id="KW-1185">Reference proteome</keyword>
<dbReference type="AlphaFoldDB" id="A0A4C1ZDI2"/>
<dbReference type="Proteomes" id="UP000299102">
    <property type="component" value="Unassembled WGS sequence"/>
</dbReference>
<name>A0A4C1ZDI2_EUMVA</name>
<protein>
    <submittedName>
        <fullName evidence="1">Uncharacterized protein</fullName>
    </submittedName>
</protein>
<comment type="caution">
    <text evidence="1">The sequence shown here is derived from an EMBL/GenBank/DDBJ whole genome shotgun (WGS) entry which is preliminary data.</text>
</comment>
<evidence type="ECO:0000313" key="1">
    <source>
        <dbReference type="EMBL" id="GBP84677.1"/>
    </source>
</evidence>
<accession>A0A4C1ZDI2</accession>
<dbReference type="EMBL" id="BGZK01001693">
    <property type="protein sequence ID" value="GBP84677.1"/>
    <property type="molecule type" value="Genomic_DNA"/>
</dbReference>
<proteinExistence type="predicted"/>
<reference evidence="1 2" key="1">
    <citation type="journal article" date="2019" name="Commun. Biol.">
        <title>The bagworm genome reveals a unique fibroin gene that provides high tensile strength.</title>
        <authorList>
            <person name="Kono N."/>
            <person name="Nakamura H."/>
            <person name="Ohtoshi R."/>
            <person name="Tomita M."/>
            <person name="Numata K."/>
            <person name="Arakawa K."/>
        </authorList>
    </citation>
    <scope>NUCLEOTIDE SEQUENCE [LARGE SCALE GENOMIC DNA]</scope>
</reference>